<dbReference type="RefSeq" id="WP_126449948.1">
    <property type="nucleotide sequence ID" value="NZ_AP018553.1"/>
</dbReference>
<evidence type="ECO:0008006" key="4">
    <source>
        <dbReference type="Google" id="ProtNLM"/>
    </source>
</evidence>
<keyword evidence="3" id="KW-1185">Reference proteome</keyword>
<protein>
    <recommendedName>
        <fullName evidence="4">SHSP domain-containing protein</fullName>
    </recommendedName>
</protein>
<dbReference type="EMBL" id="BMQS01000009">
    <property type="protein sequence ID" value="GGT95468.1"/>
    <property type="molecule type" value="Genomic_DNA"/>
</dbReference>
<reference evidence="2" key="1">
    <citation type="journal article" date="2014" name="Int. J. Syst. Evol. Microbiol.">
        <title>Complete genome sequence of Corynebacterium casei LMG S-19264T (=DSM 44701T), isolated from a smear-ripened cheese.</title>
        <authorList>
            <consortium name="US DOE Joint Genome Institute (JGI-PGF)"/>
            <person name="Walter F."/>
            <person name="Albersmeier A."/>
            <person name="Kalinowski J."/>
            <person name="Ruckert C."/>
        </authorList>
    </citation>
    <scope>NUCLEOTIDE SEQUENCE</scope>
    <source>
        <strain evidence="2">JCM 31740</strain>
    </source>
</reference>
<dbReference type="InterPro" id="IPR008978">
    <property type="entry name" value="HSP20-like_chaperone"/>
</dbReference>
<evidence type="ECO:0000313" key="2">
    <source>
        <dbReference type="EMBL" id="GGT95468.1"/>
    </source>
</evidence>
<reference evidence="1" key="3">
    <citation type="journal article" date="2019" name="BMC Res. Notes">
        <title>Complete genome sequence of the Sulfodiicoccus acidiphilus strain HS-1T, the first crenarchaeon that lacks polB3, isolated from an acidic hot spring in Ohwaku-dani, Hakone, Japan.</title>
        <authorList>
            <person name="Sakai H.D."/>
            <person name="Kurosawa N."/>
        </authorList>
    </citation>
    <scope>NUCLEOTIDE SEQUENCE</scope>
    <source>
        <strain evidence="1">HS-1</strain>
    </source>
</reference>
<dbReference type="Proteomes" id="UP000616143">
    <property type="component" value="Unassembled WGS sequence"/>
</dbReference>
<gene>
    <name evidence="2" type="ORF">GCM10007116_11250</name>
    <name evidence="1" type="ORF">HS1genome_1081</name>
</gene>
<evidence type="ECO:0000313" key="3">
    <source>
        <dbReference type="Proteomes" id="UP000276741"/>
    </source>
</evidence>
<sequence length="87" mass="10050">MPIIQDEDPDVDLLEVQDGVRIYIDLRGKDVELRWLVARADKHRLYVFDTKSNNVVKIVNLPDDVDPKSVSLEVRNGTVSVFMRRVN</sequence>
<name>A0A348B3E0_9CREN</name>
<reference evidence="2" key="4">
    <citation type="submission" date="2020-09" db="EMBL/GenBank/DDBJ databases">
        <authorList>
            <person name="Sun Q."/>
            <person name="Ohkuma M."/>
        </authorList>
    </citation>
    <scope>NUCLEOTIDE SEQUENCE</scope>
    <source>
        <strain evidence="2">JCM 31740</strain>
    </source>
</reference>
<dbReference type="GeneID" id="38666594"/>
<dbReference type="Proteomes" id="UP000276741">
    <property type="component" value="Chromosome"/>
</dbReference>
<proteinExistence type="predicted"/>
<evidence type="ECO:0000313" key="1">
    <source>
        <dbReference type="EMBL" id="BBD72692.1"/>
    </source>
</evidence>
<dbReference type="CDD" id="cd00298">
    <property type="entry name" value="ACD_sHsps_p23-like"/>
    <property type="match status" value="1"/>
</dbReference>
<dbReference type="KEGG" id="sacd:HS1genome_1081"/>
<reference evidence="3" key="2">
    <citation type="submission" date="2018-04" db="EMBL/GenBank/DDBJ databases">
        <title>Complete genome sequence of Sulfodiicoccus acidiphilus strain HS-1.</title>
        <authorList>
            <person name="Sakai H.D."/>
            <person name="Kurosawa N."/>
        </authorList>
    </citation>
    <scope>NUCLEOTIDE SEQUENCE [LARGE SCALE GENOMIC DNA]</scope>
    <source>
        <strain evidence="3">HS-1</strain>
    </source>
</reference>
<organism evidence="1 3">
    <name type="scientific">Sulfodiicoccus acidiphilus</name>
    <dbReference type="NCBI Taxonomy" id="1670455"/>
    <lineage>
        <taxon>Archaea</taxon>
        <taxon>Thermoproteota</taxon>
        <taxon>Thermoprotei</taxon>
        <taxon>Sulfolobales</taxon>
        <taxon>Sulfolobaceae</taxon>
        <taxon>Sulfodiicoccus</taxon>
    </lineage>
</organism>
<dbReference type="EMBL" id="AP018553">
    <property type="protein sequence ID" value="BBD72692.1"/>
    <property type="molecule type" value="Genomic_DNA"/>
</dbReference>
<dbReference type="AlphaFoldDB" id="A0A348B3E0"/>
<dbReference type="SUPFAM" id="SSF49764">
    <property type="entry name" value="HSP20-like chaperones"/>
    <property type="match status" value="1"/>
</dbReference>
<dbReference type="OrthoDB" id="35294at2157"/>
<accession>A0A348B3E0</accession>